<evidence type="ECO:0000313" key="4">
    <source>
        <dbReference type="Proteomes" id="UP000199012"/>
    </source>
</evidence>
<dbReference type="EMBL" id="FOKA01000002">
    <property type="protein sequence ID" value="SFA83962.1"/>
    <property type="molecule type" value="Genomic_DNA"/>
</dbReference>
<keyword evidence="2" id="KW-0472">Membrane</keyword>
<dbReference type="SUPFAM" id="SSF140478">
    <property type="entry name" value="LemA-like"/>
    <property type="match status" value="1"/>
</dbReference>
<proteinExistence type="predicted"/>
<feature type="region of interest" description="Disordered" evidence="1">
    <location>
        <begin position="101"/>
        <end position="124"/>
    </location>
</feature>
<keyword evidence="4" id="KW-1185">Reference proteome</keyword>
<evidence type="ECO:0000256" key="2">
    <source>
        <dbReference type="SAM" id="Phobius"/>
    </source>
</evidence>
<dbReference type="Gene3D" id="1.20.1440.20">
    <property type="entry name" value="LemA-like domain"/>
    <property type="match status" value="1"/>
</dbReference>
<sequence>MTTDVGVIVLGVGALLVWVVWVAASRLDRLHRKVGASRAVLDTQLVRRATAAAELATSGLLDPVSSVLVGEAALAALACGGTDAETEVVLPEELRALLVEAGTPPPAGPRPLRPTSGAPRLPLREERARERARAESELTNTLRTVLDEPEEVAALRAEPGGDELLDDLAAAWYRVQLARRFHNEAVAQTQRLRRGVLVRALRLAGHAPMPRTLELDDSWPAAFADPSPAAR</sequence>
<reference evidence="3 4" key="1">
    <citation type="submission" date="2016-10" db="EMBL/GenBank/DDBJ databases">
        <authorList>
            <person name="de Groot N.N."/>
        </authorList>
    </citation>
    <scope>NUCLEOTIDE SEQUENCE [LARGE SCALE GENOMIC DNA]</scope>
    <source>
        <strain evidence="3 4">CGMCC 4.6945</strain>
    </source>
</reference>
<feature type="transmembrane region" description="Helical" evidence="2">
    <location>
        <begin position="6"/>
        <end position="24"/>
    </location>
</feature>
<organism evidence="3 4">
    <name type="scientific">Cellulomonas marina</name>
    <dbReference type="NCBI Taxonomy" id="988821"/>
    <lineage>
        <taxon>Bacteria</taxon>
        <taxon>Bacillati</taxon>
        <taxon>Actinomycetota</taxon>
        <taxon>Actinomycetes</taxon>
        <taxon>Micrococcales</taxon>
        <taxon>Cellulomonadaceae</taxon>
        <taxon>Cellulomonas</taxon>
    </lineage>
</organism>
<protein>
    <recommendedName>
        <fullName evidence="5">LemA family protein</fullName>
    </recommendedName>
</protein>
<evidence type="ECO:0000313" key="3">
    <source>
        <dbReference type="EMBL" id="SFA83962.1"/>
    </source>
</evidence>
<evidence type="ECO:0000256" key="1">
    <source>
        <dbReference type="SAM" id="MobiDB-lite"/>
    </source>
</evidence>
<dbReference type="InterPro" id="IPR023353">
    <property type="entry name" value="LemA-like_dom_sf"/>
</dbReference>
<dbReference type="RefSeq" id="WP_090030856.1">
    <property type="nucleotide sequence ID" value="NZ_BONM01000035.1"/>
</dbReference>
<dbReference type="Proteomes" id="UP000199012">
    <property type="component" value="Unassembled WGS sequence"/>
</dbReference>
<feature type="compositionally biased region" description="Pro residues" evidence="1">
    <location>
        <begin position="103"/>
        <end position="112"/>
    </location>
</feature>
<dbReference type="STRING" id="988821.SAMN05421867_102207"/>
<gene>
    <name evidence="3" type="ORF">SAMN05421867_102207</name>
</gene>
<accession>A0A1I0W5K9</accession>
<evidence type="ECO:0008006" key="5">
    <source>
        <dbReference type="Google" id="ProtNLM"/>
    </source>
</evidence>
<dbReference type="OrthoDB" id="3214694at2"/>
<name>A0A1I0W5K9_9CELL</name>
<dbReference type="AlphaFoldDB" id="A0A1I0W5K9"/>
<keyword evidence="2" id="KW-0812">Transmembrane</keyword>
<keyword evidence="2" id="KW-1133">Transmembrane helix</keyword>